<proteinExistence type="predicted"/>
<evidence type="ECO:0000256" key="2">
    <source>
        <dbReference type="SAM" id="MobiDB-lite"/>
    </source>
</evidence>
<dbReference type="Proteomes" id="UP000231358">
    <property type="component" value="Unassembled WGS sequence"/>
</dbReference>
<accession>A0A2G7G7K6</accession>
<comment type="caution">
    <text evidence="3">The sequence shown here is derived from an EMBL/GenBank/DDBJ whole genome shotgun (WGS) entry which is preliminary data.</text>
</comment>
<reference evidence="3 4" key="1">
    <citation type="submission" date="2017-05" db="EMBL/GenBank/DDBJ databases">
        <title>Genome sequence for an aflatoxigenic pathogen of Argentinian peanut, Aspergillus arachidicola.</title>
        <authorList>
            <person name="Moore G."/>
            <person name="Beltz S.B."/>
            <person name="Mack B.M."/>
        </authorList>
    </citation>
    <scope>NUCLEOTIDE SEQUENCE [LARGE SCALE GENOMIC DNA]</scope>
    <source>
        <strain evidence="3 4">CBS 117610</strain>
    </source>
</reference>
<organism evidence="3 4">
    <name type="scientific">Aspergillus arachidicola</name>
    <dbReference type="NCBI Taxonomy" id="656916"/>
    <lineage>
        <taxon>Eukaryota</taxon>
        <taxon>Fungi</taxon>
        <taxon>Dikarya</taxon>
        <taxon>Ascomycota</taxon>
        <taxon>Pezizomycotina</taxon>
        <taxon>Eurotiomycetes</taxon>
        <taxon>Eurotiomycetidae</taxon>
        <taxon>Eurotiales</taxon>
        <taxon>Aspergillaceae</taxon>
        <taxon>Aspergillus</taxon>
        <taxon>Aspergillus subgen. Circumdati</taxon>
    </lineage>
</organism>
<name>A0A2G7G7K6_9EURO</name>
<dbReference type="EMBL" id="NEXV01000092">
    <property type="protein sequence ID" value="PIG88833.1"/>
    <property type="molecule type" value="Genomic_DNA"/>
</dbReference>
<feature type="region of interest" description="Disordered" evidence="2">
    <location>
        <begin position="1"/>
        <end position="57"/>
    </location>
</feature>
<gene>
    <name evidence="3" type="ORF">AARAC_007019</name>
</gene>
<dbReference type="PANTHER" id="PTHR21310">
    <property type="entry name" value="AMINOGLYCOSIDE PHOSPHOTRANSFERASE-RELATED-RELATED"/>
    <property type="match status" value="1"/>
</dbReference>
<evidence type="ECO:0008006" key="5">
    <source>
        <dbReference type="Google" id="ProtNLM"/>
    </source>
</evidence>
<evidence type="ECO:0000313" key="4">
    <source>
        <dbReference type="Proteomes" id="UP000231358"/>
    </source>
</evidence>
<dbReference type="PANTHER" id="PTHR21310:SF37">
    <property type="entry name" value="AMINOGLYCOSIDE PHOSPHOTRANSFERASE DOMAIN-CONTAINING PROTEIN"/>
    <property type="match status" value="1"/>
</dbReference>
<keyword evidence="1" id="KW-0175">Coiled coil</keyword>
<feature type="coiled-coil region" evidence="1">
    <location>
        <begin position="510"/>
        <end position="537"/>
    </location>
</feature>
<protein>
    <recommendedName>
        <fullName evidence="5">Phosphotransferase enzyme family protein</fullName>
    </recommendedName>
</protein>
<feature type="compositionally biased region" description="Basic and acidic residues" evidence="2">
    <location>
        <begin position="46"/>
        <end position="57"/>
    </location>
</feature>
<evidence type="ECO:0000313" key="3">
    <source>
        <dbReference type="EMBL" id="PIG88833.1"/>
    </source>
</evidence>
<sequence length="571" mass="64919">MSGTDPIDPNARREVSKAIASSGSAAVGQMIDAANSSVEKRRRNKEARAKLEAEEKAAKEGQPPYLVRLARLSANSLVHQSRIPQGQLWVDKANETHRMGRLCRWVSTFHPDKLPCQLDGTFYHGAFNAGIKIVFSDSTAWMIRFPRVGMVCDDYTDEKVAMEVTALDLIHNRTTIPVPRVRAWGPAASNPLSLGPFIIMDFINGVSLSDLLRDPNAECPTRVIREDISDSDIEFIYRQLATFLLQLFKLDFDRIGSLPLPQTEAQSPTLPRPLTFKAHSILQNGGVNTFGNRAQGFATTTEYFQYVVGQDWEQLVRQPNSTVGLYNAKNKYLAFNVLKTMVHNLVNVKYDRCKFKLICDDLGLANLIVRGREDFTVVGVVDLEWSYIGPAQLFGSAPWWLLQDRPVNSTWDCKGDEPPKIATRYFKYLDIFIRVLEEEEAKMPGHEERELSSLIKWSQASGAMWLHMLLSSGFNDHRSFPFTQLRRHFGAEWAMREKEFDYTEKLEAFAARKVDELDKYDKALEKMEEKKALVDSENMTKQEFIANALIERGSTLYCKNGARVLYSFVDF</sequence>
<dbReference type="AlphaFoldDB" id="A0A2G7G7K6"/>
<dbReference type="InterPro" id="IPR011009">
    <property type="entry name" value="Kinase-like_dom_sf"/>
</dbReference>
<evidence type="ECO:0000256" key="1">
    <source>
        <dbReference type="SAM" id="Coils"/>
    </source>
</evidence>
<keyword evidence="4" id="KW-1185">Reference proteome</keyword>
<dbReference type="InterPro" id="IPR051678">
    <property type="entry name" value="AGP_Transferase"/>
</dbReference>
<dbReference type="SUPFAM" id="SSF56112">
    <property type="entry name" value="Protein kinase-like (PK-like)"/>
    <property type="match status" value="1"/>
</dbReference>